<name>A0AA39D862_VITRO</name>
<feature type="region of interest" description="Disordered" evidence="1">
    <location>
        <begin position="82"/>
        <end position="117"/>
    </location>
</feature>
<feature type="chain" id="PRO_5041242848" evidence="2">
    <location>
        <begin position="26"/>
        <end position="117"/>
    </location>
</feature>
<protein>
    <submittedName>
        <fullName evidence="3">Uncharacterized protein</fullName>
    </submittedName>
</protein>
<feature type="signal peptide" evidence="2">
    <location>
        <begin position="1"/>
        <end position="25"/>
    </location>
</feature>
<sequence>MTKFSGFWVLFLVVGTPFMFLHCSGSSIPDMVFTHHVGSVTMKATSRKLKVNGYEYNLGTDKKIIAGNVNLEDYHPIDPVPSSKASIKPGPIQHGTPLIPYIPKPSPPGHPKPGGFS</sequence>
<proteinExistence type="predicted"/>
<keyword evidence="4" id="KW-1185">Reference proteome</keyword>
<evidence type="ECO:0000256" key="2">
    <source>
        <dbReference type="SAM" id="SignalP"/>
    </source>
</evidence>
<feature type="compositionally biased region" description="Pro residues" evidence="1">
    <location>
        <begin position="100"/>
        <end position="111"/>
    </location>
</feature>
<gene>
    <name evidence="3" type="ORF">PVL29_023663</name>
</gene>
<dbReference type="Proteomes" id="UP001168098">
    <property type="component" value="Unassembled WGS sequence"/>
</dbReference>
<accession>A0AA39D862</accession>
<comment type="caution">
    <text evidence="3">The sequence shown here is derived from an EMBL/GenBank/DDBJ whole genome shotgun (WGS) entry which is preliminary data.</text>
</comment>
<reference evidence="3 4" key="1">
    <citation type="journal article" date="2023" name="BMC Biotechnol.">
        <title>Vitis rotundifolia cv Carlos genome sequencing.</title>
        <authorList>
            <person name="Huff M."/>
            <person name="Hulse-Kemp A."/>
            <person name="Scheffler B."/>
            <person name="Youngblood R."/>
            <person name="Simpson S."/>
            <person name="Babiker E."/>
            <person name="Staton M."/>
        </authorList>
    </citation>
    <scope>NUCLEOTIDE SEQUENCE [LARGE SCALE GENOMIC DNA]</scope>
    <source>
        <tissue evidence="3">Leaf</tissue>
    </source>
</reference>
<organism evidence="3 4">
    <name type="scientific">Vitis rotundifolia</name>
    <name type="common">Muscadine grape</name>
    <dbReference type="NCBI Taxonomy" id="103349"/>
    <lineage>
        <taxon>Eukaryota</taxon>
        <taxon>Viridiplantae</taxon>
        <taxon>Streptophyta</taxon>
        <taxon>Embryophyta</taxon>
        <taxon>Tracheophyta</taxon>
        <taxon>Spermatophyta</taxon>
        <taxon>Magnoliopsida</taxon>
        <taxon>eudicotyledons</taxon>
        <taxon>Gunneridae</taxon>
        <taxon>Pentapetalae</taxon>
        <taxon>rosids</taxon>
        <taxon>Vitales</taxon>
        <taxon>Vitaceae</taxon>
        <taxon>Viteae</taxon>
        <taxon>Vitis</taxon>
    </lineage>
</organism>
<dbReference type="AlphaFoldDB" id="A0AA39D862"/>
<evidence type="ECO:0000313" key="3">
    <source>
        <dbReference type="EMBL" id="KAJ9674244.1"/>
    </source>
</evidence>
<dbReference type="EMBL" id="JARBHA010000018">
    <property type="protein sequence ID" value="KAJ9674244.1"/>
    <property type="molecule type" value="Genomic_DNA"/>
</dbReference>
<dbReference type="PANTHER" id="PTHR37249">
    <property type="entry name" value="OS03G0206201 PROTEIN"/>
    <property type="match status" value="1"/>
</dbReference>
<evidence type="ECO:0000256" key="1">
    <source>
        <dbReference type="SAM" id="MobiDB-lite"/>
    </source>
</evidence>
<dbReference type="PANTHER" id="PTHR37249:SF3">
    <property type="entry name" value="OS03G0206201 PROTEIN"/>
    <property type="match status" value="1"/>
</dbReference>
<keyword evidence="2" id="KW-0732">Signal</keyword>
<evidence type="ECO:0000313" key="4">
    <source>
        <dbReference type="Proteomes" id="UP001168098"/>
    </source>
</evidence>